<evidence type="ECO:0000256" key="4">
    <source>
        <dbReference type="PROSITE-ProRule" id="PRU00024"/>
    </source>
</evidence>
<dbReference type="PANTHER" id="PTHR31717:SF60">
    <property type="entry name" value="B-BOX TYPE ZINC FINGER FAMILY PROTEIN"/>
    <property type="match status" value="1"/>
</dbReference>
<dbReference type="EMBL" id="JAGFBR010000002">
    <property type="protein sequence ID" value="KAH0469593.1"/>
    <property type="molecule type" value="Genomic_DNA"/>
</dbReference>
<evidence type="ECO:0000313" key="8">
    <source>
        <dbReference type="Proteomes" id="UP000775213"/>
    </source>
</evidence>
<dbReference type="GO" id="GO:0008270">
    <property type="term" value="F:zinc ion binding"/>
    <property type="evidence" value="ECO:0007669"/>
    <property type="project" value="UniProtKB-KW"/>
</dbReference>
<evidence type="ECO:0000256" key="2">
    <source>
        <dbReference type="ARBA" id="ARBA00022771"/>
    </source>
</evidence>
<feature type="domain" description="B box-type" evidence="6">
    <location>
        <begin position="1"/>
        <end position="45"/>
    </location>
</feature>
<dbReference type="PANTHER" id="PTHR31717">
    <property type="entry name" value="ZINC FINGER PROTEIN CONSTANS-LIKE 10"/>
    <property type="match status" value="1"/>
</dbReference>
<feature type="region of interest" description="Disordered" evidence="5">
    <location>
        <begin position="80"/>
        <end position="111"/>
    </location>
</feature>
<evidence type="ECO:0000313" key="7">
    <source>
        <dbReference type="EMBL" id="KAH0469593.1"/>
    </source>
</evidence>
<proteinExistence type="predicted"/>
<keyword evidence="2 4" id="KW-0863">Zinc-finger</keyword>
<keyword evidence="8" id="KW-1185">Reference proteome</keyword>
<name>A0AAV7HQ00_DENCH</name>
<reference evidence="7 8" key="1">
    <citation type="journal article" date="2021" name="Hortic Res">
        <title>Chromosome-scale assembly of the Dendrobium chrysotoxum genome enhances the understanding of orchid evolution.</title>
        <authorList>
            <person name="Zhang Y."/>
            <person name="Zhang G.Q."/>
            <person name="Zhang D."/>
            <person name="Liu X.D."/>
            <person name="Xu X.Y."/>
            <person name="Sun W.H."/>
            <person name="Yu X."/>
            <person name="Zhu X."/>
            <person name="Wang Z.W."/>
            <person name="Zhao X."/>
            <person name="Zhong W.Y."/>
            <person name="Chen H."/>
            <person name="Yin W.L."/>
            <person name="Huang T."/>
            <person name="Niu S.C."/>
            <person name="Liu Z.J."/>
        </authorList>
    </citation>
    <scope>NUCLEOTIDE SEQUENCE [LARGE SCALE GENOMIC DNA]</scope>
    <source>
        <strain evidence="7">Lindl</strain>
    </source>
</reference>
<sequence>MKECELCKLPANIYCESDQAILCWECDAKVHEANFLVARHSRNLLCRSCQAPTPWRSSGARLSYSVSVCERCEAFQEDAVVTDEEEEGENQLVPSRISPPPDFGSSNGVEEEEEIGNTAYIGFESDQPWHAQSADDEDSTSTGSPLIRPTSSGGQFSTSPLRSIPRLHTAQYNSVPRLDATDVVHYD</sequence>
<evidence type="ECO:0000256" key="5">
    <source>
        <dbReference type="SAM" id="MobiDB-lite"/>
    </source>
</evidence>
<feature type="compositionally biased region" description="Polar residues" evidence="5">
    <location>
        <begin position="140"/>
        <end position="161"/>
    </location>
</feature>
<dbReference type="InterPro" id="IPR000315">
    <property type="entry name" value="Znf_B-box"/>
</dbReference>
<feature type="region of interest" description="Disordered" evidence="5">
    <location>
        <begin position="128"/>
        <end position="168"/>
    </location>
</feature>
<keyword evidence="3" id="KW-0862">Zinc</keyword>
<keyword evidence="1" id="KW-0479">Metal-binding</keyword>
<evidence type="ECO:0000259" key="6">
    <source>
        <dbReference type="PROSITE" id="PS50119"/>
    </source>
</evidence>
<accession>A0AAV7HQ00</accession>
<dbReference type="AlphaFoldDB" id="A0AAV7HQ00"/>
<dbReference type="InterPro" id="IPR049808">
    <property type="entry name" value="CONSTANS-like_Bbox1"/>
</dbReference>
<protein>
    <recommendedName>
        <fullName evidence="6">B box-type domain-containing protein</fullName>
    </recommendedName>
</protein>
<dbReference type="CDD" id="cd19821">
    <property type="entry name" value="Bbox1_BBX-like"/>
    <property type="match status" value="1"/>
</dbReference>
<organism evidence="7 8">
    <name type="scientific">Dendrobium chrysotoxum</name>
    <name type="common">Orchid</name>
    <dbReference type="NCBI Taxonomy" id="161865"/>
    <lineage>
        <taxon>Eukaryota</taxon>
        <taxon>Viridiplantae</taxon>
        <taxon>Streptophyta</taxon>
        <taxon>Embryophyta</taxon>
        <taxon>Tracheophyta</taxon>
        <taxon>Spermatophyta</taxon>
        <taxon>Magnoliopsida</taxon>
        <taxon>Liliopsida</taxon>
        <taxon>Asparagales</taxon>
        <taxon>Orchidaceae</taxon>
        <taxon>Epidendroideae</taxon>
        <taxon>Malaxideae</taxon>
        <taxon>Dendrobiinae</taxon>
        <taxon>Dendrobium</taxon>
    </lineage>
</organism>
<evidence type="ECO:0000256" key="1">
    <source>
        <dbReference type="ARBA" id="ARBA00022723"/>
    </source>
</evidence>
<dbReference type="Proteomes" id="UP000775213">
    <property type="component" value="Unassembled WGS sequence"/>
</dbReference>
<dbReference type="SMART" id="SM00336">
    <property type="entry name" value="BBOX"/>
    <property type="match status" value="1"/>
</dbReference>
<dbReference type="Pfam" id="PF00643">
    <property type="entry name" value="zf-B_box"/>
    <property type="match status" value="1"/>
</dbReference>
<gene>
    <name evidence="7" type="ORF">IEQ34_001151</name>
</gene>
<dbReference type="PROSITE" id="PS50119">
    <property type="entry name" value="ZF_BBOX"/>
    <property type="match status" value="1"/>
</dbReference>
<evidence type="ECO:0000256" key="3">
    <source>
        <dbReference type="ARBA" id="ARBA00022833"/>
    </source>
</evidence>
<feature type="compositionally biased region" description="Acidic residues" evidence="5">
    <location>
        <begin position="80"/>
        <end position="89"/>
    </location>
</feature>
<comment type="caution">
    <text evidence="7">The sequence shown here is derived from an EMBL/GenBank/DDBJ whole genome shotgun (WGS) entry which is preliminary data.</text>
</comment>